<dbReference type="FunFam" id="1.10.10.60:FF:000452">
    <property type="entry name" value="Chromatin complexes subunit BAP18"/>
    <property type="match status" value="1"/>
</dbReference>
<dbReference type="AlphaFoldDB" id="A0A336MDX1"/>
<dbReference type="VEuPathDB" id="VectorBase:CSON001075"/>
<dbReference type="SUPFAM" id="SSF46689">
    <property type="entry name" value="Homeodomain-like"/>
    <property type="match status" value="1"/>
</dbReference>
<name>A0A336MDX1_CULSO</name>
<dbReference type="CDD" id="cd00167">
    <property type="entry name" value="SANT"/>
    <property type="match status" value="1"/>
</dbReference>
<evidence type="ECO:0000313" key="2">
    <source>
        <dbReference type="EMBL" id="SSX27119.1"/>
    </source>
</evidence>
<dbReference type="InterPro" id="IPR001005">
    <property type="entry name" value="SANT/Myb"/>
</dbReference>
<comment type="subcellular location">
    <subcellularLocation>
        <location evidence="1">Nucleus</location>
    </subcellularLocation>
</comment>
<organism evidence="2">
    <name type="scientific">Culicoides sonorensis</name>
    <name type="common">Biting midge</name>
    <dbReference type="NCBI Taxonomy" id="179676"/>
    <lineage>
        <taxon>Eukaryota</taxon>
        <taxon>Metazoa</taxon>
        <taxon>Ecdysozoa</taxon>
        <taxon>Arthropoda</taxon>
        <taxon>Hexapoda</taxon>
        <taxon>Insecta</taxon>
        <taxon>Pterygota</taxon>
        <taxon>Neoptera</taxon>
        <taxon>Endopterygota</taxon>
        <taxon>Diptera</taxon>
        <taxon>Nematocera</taxon>
        <taxon>Chironomoidea</taxon>
        <taxon>Ceratopogonidae</taxon>
        <taxon>Ceratopogoninae</taxon>
        <taxon>Culicoides</taxon>
        <taxon>Monoculicoides</taxon>
    </lineage>
</organism>
<gene>
    <name evidence="2" type="primary">CSON014191</name>
    <name evidence="3" type="synonym">CSON001075</name>
</gene>
<evidence type="ECO:0000313" key="3">
    <source>
        <dbReference type="EMBL" id="SSX29242.1"/>
    </source>
</evidence>
<dbReference type="PANTHER" id="PTHR21397:SF2">
    <property type="entry name" value="CHROMATIN COMPLEXES SUBUNIT BAP18"/>
    <property type="match status" value="1"/>
</dbReference>
<dbReference type="GO" id="GO:0071339">
    <property type="term" value="C:MLL1 complex"/>
    <property type="evidence" value="ECO:0007669"/>
    <property type="project" value="TreeGrafter"/>
</dbReference>
<reference evidence="2" key="1">
    <citation type="submission" date="2018-07" db="EMBL/GenBank/DDBJ databases">
        <authorList>
            <person name="Quirk P.G."/>
            <person name="Krulwich T.A."/>
        </authorList>
    </citation>
    <scope>NUCLEOTIDE SEQUENCE</scope>
</reference>
<protein>
    <submittedName>
        <fullName evidence="3">CSON001075 protein</fullName>
    </submittedName>
    <submittedName>
        <fullName evidence="2">CSON014191 protein</fullName>
    </submittedName>
</protein>
<dbReference type="EMBL" id="UFQT01001170">
    <property type="protein sequence ID" value="SSX29242.1"/>
    <property type="molecule type" value="Genomic_DNA"/>
</dbReference>
<dbReference type="InterPro" id="IPR009057">
    <property type="entry name" value="Homeodomain-like_sf"/>
</dbReference>
<dbReference type="PANTHER" id="PTHR21397">
    <property type="entry name" value="CHROMATIN COMPLEXES SUBUNIT BAP18-RELATED"/>
    <property type="match status" value="1"/>
</dbReference>
<dbReference type="EMBL" id="UFQT01000773">
    <property type="protein sequence ID" value="SSX27119.1"/>
    <property type="molecule type" value="Genomic_DNA"/>
</dbReference>
<dbReference type="Gene3D" id="1.10.10.60">
    <property type="entry name" value="Homeodomain-like"/>
    <property type="match status" value="1"/>
</dbReference>
<accession>A0A336MDX1</accession>
<dbReference type="VEuPathDB" id="VectorBase:CSON014191"/>
<evidence type="ECO:0000256" key="1">
    <source>
        <dbReference type="ARBA" id="ARBA00004123"/>
    </source>
</evidence>
<proteinExistence type="predicted"/>
<dbReference type="GO" id="GO:0016589">
    <property type="term" value="C:NURF complex"/>
    <property type="evidence" value="ECO:0007669"/>
    <property type="project" value="TreeGrafter"/>
</dbReference>
<dbReference type="OMA" id="STAVAHY"/>
<sequence>MNSATKVGEIFTAAGNAFNQLGNLTAQLQAQDSLSGSKWTDEEIEMLRASITKFSEDLNKISLRIKGRTVAQIRQTLKKKAFEDAGLPLPKQQTGSGQLKSPTNAVVSPTLAKEIKSPQQQLGAQDQMLAQHQQEITLNRLNTHADVDNFDSSVKMEFEAGPEEVVG</sequence>